<dbReference type="PROSITE" id="PS51257">
    <property type="entry name" value="PROKAR_LIPOPROTEIN"/>
    <property type="match status" value="1"/>
</dbReference>
<dbReference type="PANTHER" id="PTHR10151:SF120">
    <property type="entry name" value="BIS(5'-ADENOSYL)-TRIPHOSPHATASE"/>
    <property type="match status" value="1"/>
</dbReference>
<dbReference type="CDD" id="cd16018">
    <property type="entry name" value="Enpp"/>
    <property type="match status" value="1"/>
</dbReference>
<sequence>MPASRSAATAAALALSSLLGLALAGCASRADIADDPPAAADAAVTAPSVLLVSIDGFRADYLELGITPNLDRIAASGVRAQWMTPSYPSLTFPNHYTLVTGLRPDRHGIVHNTMRDEVLGEFSLRNRDAVSDGRWWGGEPLWITAERAGMPTATLFWPGSEAAIQGVRPTRWMPFDDSLPMPDRVDTVLGWMSEPPSTRPRFATLYFEALDHAGHDHGPDSPQAHAAIAEVDAAIGRLLDGLQDRHVAGQVNLVVVSDHGMATVPPGASVTTESMVDPGNARLVTGGQSLGFEPLPGRTRQAEAQLLGRHEGYACWRKEALPKRWHYGSHPRVPSIVCQMDEGRDALPAEWLGRRPADRARGSHGFDPGLPSMRALFLAQGPAFRQGVAVPAIDNVDVYPVLARLLGVEPAANDGGAEALAPALRAP</sequence>
<dbReference type="STRING" id="1122188.SAMN02745674_02856"/>
<dbReference type="EMBL" id="FUXP01000018">
    <property type="protein sequence ID" value="SKA27490.1"/>
    <property type="molecule type" value="Genomic_DNA"/>
</dbReference>
<dbReference type="Gene3D" id="3.30.1360.180">
    <property type="match status" value="1"/>
</dbReference>
<evidence type="ECO:0000313" key="2">
    <source>
        <dbReference type="EMBL" id="SKA27490.1"/>
    </source>
</evidence>
<dbReference type="PANTHER" id="PTHR10151">
    <property type="entry name" value="ECTONUCLEOTIDE PYROPHOSPHATASE/PHOSPHODIESTERASE"/>
    <property type="match status" value="1"/>
</dbReference>
<dbReference type="RefSeq" id="WP_078759375.1">
    <property type="nucleotide sequence ID" value="NZ_FUXP01000018.1"/>
</dbReference>
<protein>
    <submittedName>
        <fullName evidence="2">Predicted pyrophosphatase or phosphodiesterase, AlkP superfamily</fullName>
    </submittedName>
</protein>
<proteinExistence type="predicted"/>
<dbReference type="SUPFAM" id="SSF53649">
    <property type="entry name" value="Alkaline phosphatase-like"/>
    <property type="match status" value="1"/>
</dbReference>
<reference evidence="2 3" key="1">
    <citation type="submission" date="2017-02" db="EMBL/GenBank/DDBJ databases">
        <authorList>
            <person name="Peterson S.W."/>
        </authorList>
    </citation>
    <scope>NUCLEOTIDE SEQUENCE [LARGE SCALE GENOMIC DNA]</scope>
    <source>
        <strain evidence="2 3">DSM 21749</strain>
    </source>
</reference>
<evidence type="ECO:0000256" key="1">
    <source>
        <dbReference type="SAM" id="SignalP"/>
    </source>
</evidence>
<organism evidence="2 3">
    <name type="scientific">Lysobacter spongiicola DSM 21749</name>
    <dbReference type="NCBI Taxonomy" id="1122188"/>
    <lineage>
        <taxon>Bacteria</taxon>
        <taxon>Pseudomonadati</taxon>
        <taxon>Pseudomonadota</taxon>
        <taxon>Gammaproteobacteria</taxon>
        <taxon>Lysobacterales</taxon>
        <taxon>Lysobacteraceae</taxon>
        <taxon>Novilysobacter</taxon>
    </lineage>
</organism>
<dbReference type="OrthoDB" id="9771966at2"/>
<name>A0A1T4SGP2_9GAMM</name>
<accession>A0A1T4SGP2</accession>
<evidence type="ECO:0000313" key="3">
    <source>
        <dbReference type="Proteomes" id="UP000190061"/>
    </source>
</evidence>
<keyword evidence="1" id="KW-0732">Signal</keyword>
<dbReference type="GO" id="GO:0016787">
    <property type="term" value="F:hydrolase activity"/>
    <property type="evidence" value="ECO:0007669"/>
    <property type="project" value="UniProtKB-ARBA"/>
</dbReference>
<dbReference type="Proteomes" id="UP000190061">
    <property type="component" value="Unassembled WGS sequence"/>
</dbReference>
<feature type="chain" id="PRO_5012346048" evidence="1">
    <location>
        <begin position="25"/>
        <end position="427"/>
    </location>
</feature>
<keyword evidence="3" id="KW-1185">Reference proteome</keyword>
<dbReference type="Gene3D" id="3.40.720.10">
    <property type="entry name" value="Alkaline Phosphatase, subunit A"/>
    <property type="match status" value="1"/>
</dbReference>
<dbReference type="InterPro" id="IPR002591">
    <property type="entry name" value="Phosphodiest/P_Trfase"/>
</dbReference>
<dbReference type="InterPro" id="IPR017850">
    <property type="entry name" value="Alkaline_phosphatase_core_sf"/>
</dbReference>
<dbReference type="Pfam" id="PF01663">
    <property type="entry name" value="Phosphodiest"/>
    <property type="match status" value="1"/>
</dbReference>
<dbReference type="AlphaFoldDB" id="A0A1T4SGP2"/>
<feature type="signal peptide" evidence="1">
    <location>
        <begin position="1"/>
        <end position="24"/>
    </location>
</feature>
<gene>
    <name evidence="2" type="ORF">SAMN02745674_02856</name>
</gene>